<evidence type="ECO:0000313" key="2">
    <source>
        <dbReference type="EMBL" id="CAF1063350.1"/>
    </source>
</evidence>
<feature type="region of interest" description="Disordered" evidence="1">
    <location>
        <begin position="19"/>
        <end position="89"/>
    </location>
</feature>
<dbReference type="EMBL" id="CAJNON010000170">
    <property type="protein sequence ID" value="CAF1063350.1"/>
    <property type="molecule type" value="Genomic_DNA"/>
</dbReference>
<dbReference type="OrthoDB" id="10473911at2759"/>
<protein>
    <submittedName>
        <fullName evidence="2">Uncharacterized protein</fullName>
    </submittedName>
</protein>
<reference evidence="2" key="1">
    <citation type="submission" date="2021-02" db="EMBL/GenBank/DDBJ databases">
        <authorList>
            <person name="Nowell W R."/>
        </authorList>
    </citation>
    <scope>NUCLEOTIDE SEQUENCE</scope>
</reference>
<dbReference type="Proteomes" id="UP000663891">
    <property type="component" value="Unassembled WGS sequence"/>
</dbReference>
<accession>A0A814LCN4</accession>
<feature type="compositionally biased region" description="Polar residues" evidence="1">
    <location>
        <begin position="66"/>
        <end position="76"/>
    </location>
</feature>
<feature type="compositionally biased region" description="Basic and acidic residues" evidence="1">
    <location>
        <begin position="19"/>
        <end position="40"/>
    </location>
</feature>
<name>A0A814LCN4_9BILA</name>
<dbReference type="AlphaFoldDB" id="A0A814LCN4"/>
<proteinExistence type="predicted"/>
<evidence type="ECO:0000256" key="1">
    <source>
        <dbReference type="SAM" id="MobiDB-lite"/>
    </source>
</evidence>
<comment type="caution">
    <text evidence="2">The sequence shown here is derived from an EMBL/GenBank/DDBJ whole genome shotgun (WGS) entry which is preliminary data.</text>
</comment>
<sequence>MQKIGCAFDLFHQFASGHNRDRNRIDSPSHKRTQSHDPSKPLHHTNSKIGAQPSSIHEDETENGTRRASNFPSQDPSMFDDYQSITTNTPNEITSAPAVDLKLNVQIQIASGSLSQFFLPGVDVDAHYNSKHNNTMNSALNKRASFYCRAMIQSPTTQITIHPLLLDFLEQTLEHVTLP</sequence>
<evidence type="ECO:0000313" key="3">
    <source>
        <dbReference type="Proteomes" id="UP000663891"/>
    </source>
</evidence>
<organism evidence="2 3">
    <name type="scientific">Adineta steineri</name>
    <dbReference type="NCBI Taxonomy" id="433720"/>
    <lineage>
        <taxon>Eukaryota</taxon>
        <taxon>Metazoa</taxon>
        <taxon>Spiralia</taxon>
        <taxon>Gnathifera</taxon>
        <taxon>Rotifera</taxon>
        <taxon>Eurotatoria</taxon>
        <taxon>Bdelloidea</taxon>
        <taxon>Adinetida</taxon>
        <taxon>Adinetidae</taxon>
        <taxon>Adineta</taxon>
    </lineage>
</organism>
<gene>
    <name evidence="2" type="ORF">VCS650_LOCUS18071</name>
</gene>